<evidence type="ECO:0000256" key="6">
    <source>
        <dbReference type="SAM" id="Phobius"/>
    </source>
</evidence>
<organism evidence="7 8">
    <name type="scientific">Trichlorobacter lovleyi (strain ATCC BAA-1151 / DSM 17278 / SZ)</name>
    <name type="common">Geobacter lovleyi</name>
    <dbReference type="NCBI Taxonomy" id="398767"/>
    <lineage>
        <taxon>Bacteria</taxon>
        <taxon>Pseudomonadati</taxon>
        <taxon>Thermodesulfobacteriota</taxon>
        <taxon>Desulfuromonadia</taxon>
        <taxon>Geobacterales</taxon>
        <taxon>Geobacteraceae</taxon>
        <taxon>Trichlorobacter</taxon>
    </lineage>
</organism>
<dbReference type="AlphaFoldDB" id="B3E7R3"/>
<gene>
    <name evidence="7" type="ordered locus">Glov_1324</name>
</gene>
<accession>B3E7R3</accession>
<dbReference type="HOGENOM" id="CLU_084189_1_0_7"/>
<name>B3E7R3_TRIL1</name>
<dbReference type="eggNOG" id="COG2020">
    <property type="taxonomic scope" value="Bacteria"/>
</dbReference>
<dbReference type="RefSeq" id="WP_012469391.1">
    <property type="nucleotide sequence ID" value="NC_010814.1"/>
</dbReference>
<comment type="subcellular location">
    <subcellularLocation>
        <location evidence="1">Endomembrane system</location>
        <topology evidence="1">Multi-pass membrane protein</topology>
    </subcellularLocation>
</comment>
<dbReference type="InterPro" id="IPR007318">
    <property type="entry name" value="Phopholipid_MeTrfase"/>
</dbReference>
<evidence type="ECO:0000313" key="8">
    <source>
        <dbReference type="Proteomes" id="UP000002420"/>
    </source>
</evidence>
<dbReference type="Pfam" id="PF04191">
    <property type="entry name" value="PEMT"/>
    <property type="match status" value="1"/>
</dbReference>
<evidence type="ECO:0000256" key="3">
    <source>
        <dbReference type="ARBA" id="ARBA00022692"/>
    </source>
</evidence>
<comment type="similarity">
    <text evidence="2">Belongs to the nurim family.</text>
</comment>
<keyword evidence="5 6" id="KW-0472">Membrane</keyword>
<feature type="transmembrane region" description="Helical" evidence="6">
    <location>
        <begin position="43"/>
        <end position="60"/>
    </location>
</feature>
<dbReference type="Gene3D" id="1.20.120.1630">
    <property type="match status" value="1"/>
</dbReference>
<dbReference type="InterPro" id="IPR033580">
    <property type="entry name" value="Nurim-like"/>
</dbReference>
<feature type="transmembrane region" description="Helical" evidence="6">
    <location>
        <begin position="143"/>
        <end position="162"/>
    </location>
</feature>
<evidence type="ECO:0000256" key="4">
    <source>
        <dbReference type="ARBA" id="ARBA00022989"/>
    </source>
</evidence>
<evidence type="ECO:0000256" key="2">
    <source>
        <dbReference type="ARBA" id="ARBA00010631"/>
    </source>
</evidence>
<keyword evidence="3 6" id="KW-0812">Transmembrane</keyword>
<sequence>MPDSLDFVLRLTVFCITHSLLAAPRIKERIEHLAGRPLAGYRLIYNLFSMLLFGWVMLAWQSTSVIYVLPGVWSLVLYGLQFIIIWAGLACLRQTGLAGFLGTDIASLHERPALITTGCYAVVRHPLYLLGILFLLLNPVITTRWLVLTLFSIPYFIFGALLEERRMIRLFGDTYRQYQRDVPFLLPRLNRQISAD</sequence>
<protein>
    <submittedName>
        <fullName evidence="7">Uncharacterized protein</fullName>
    </submittedName>
</protein>
<keyword evidence="4 6" id="KW-1133">Transmembrane helix</keyword>
<evidence type="ECO:0000256" key="1">
    <source>
        <dbReference type="ARBA" id="ARBA00004127"/>
    </source>
</evidence>
<feature type="transmembrane region" description="Helical" evidence="6">
    <location>
        <begin position="113"/>
        <end position="137"/>
    </location>
</feature>
<dbReference type="GO" id="GO:0016020">
    <property type="term" value="C:membrane"/>
    <property type="evidence" value="ECO:0007669"/>
    <property type="project" value="UniProtKB-SubCell"/>
</dbReference>
<proteinExistence type="inferred from homology"/>
<evidence type="ECO:0000256" key="5">
    <source>
        <dbReference type="ARBA" id="ARBA00023136"/>
    </source>
</evidence>
<dbReference type="EMBL" id="CP001089">
    <property type="protein sequence ID" value="ACD95045.1"/>
    <property type="molecule type" value="Genomic_DNA"/>
</dbReference>
<dbReference type="STRING" id="398767.Glov_1324"/>
<feature type="transmembrane region" description="Helical" evidence="6">
    <location>
        <begin position="72"/>
        <end position="92"/>
    </location>
</feature>
<keyword evidence="8" id="KW-1185">Reference proteome</keyword>
<dbReference type="PANTHER" id="PTHR31040">
    <property type="entry name" value="NURIM"/>
    <property type="match status" value="1"/>
</dbReference>
<dbReference type="KEGG" id="glo:Glov_1324"/>
<dbReference type="PANTHER" id="PTHR31040:SF1">
    <property type="entry name" value="NURIM"/>
    <property type="match status" value="1"/>
</dbReference>
<reference evidence="7 8" key="1">
    <citation type="submission" date="2008-05" db="EMBL/GenBank/DDBJ databases">
        <title>Complete sequence of chromosome of Geobacter lovleyi SZ.</title>
        <authorList>
            <consortium name="US DOE Joint Genome Institute"/>
            <person name="Lucas S."/>
            <person name="Copeland A."/>
            <person name="Lapidus A."/>
            <person name="Glavina del Rio T."/>
            <person name="Dalin E."/>
            <person name="Tice H."/>
            <person name="Bruce D."/>
            <person name="Goodwin L."/>
            <person name="Pitluck S."/>
            <person name="Chertkov O."/>
            <person name="Meincke L."/>
            <person name="Brettin T."/>
            <person name="Detter J.C."/>
            <person name="Han C."/>
            <person name="Tapia R."/>
            <person name="Kuske C.R."/>
            <person name="Schmutz J."/>
            <person name="Larimer F."/>
            <person name="Land M."/>
            <person name="Hauser L."/>
            <person name="Kyrpides N."/>
            <person name="Mikhailova N."/>
            <person name="Sung Y."/>
            <person name="Fletcher K.E."/>
            <person name="Ritalahti K.M."/>
            <person name="Loeffler F.E."/>
            <person name="Richardson P."/>
        </authorList>
    </citation>
    <scope>NUCLEOTIDE SEQUENCE [LARGE SCALE GENOMIC DNA]</scope>
    <source>
        <strain evidence="8">ATCC BAA-1151 / DSM 17278 / SZ</strain>
    </source>
</reference>
<dbReference type="Proteomes" id="UP000002420">
    <property type="component" value="Chromosome"/>
</dbReference>
<evidence type="ECO:0000313" key="7">
    <source>
        <dbReference type="EMBL" id="ACD95045.1"/>
    </source>
</evidence>